<dbReference type="AlphaFoldDB" id="A0A9P9YE36"/>
<keyword evidence="1" id="KW-0472">Membrane</keyword>
<keyword evidence="1" id="KW-1133">Transmembrane helix</keyword>
<feature type="transmembrane region" description="Helical" evidence="1">
    <location>
        <begin position="95"/>
        <end position="112"/>
    </location>
</feature>
<proteinExistence type="predicted"/>
<sequence length="743" mass="81420">MMQRLGGQIVDINPDGSTPIRWIVLRVALHVQRRSLGERSQAVVGPQLLGIAEIVEQLGQIRRIVIQLLQQQRKQADIAKRAVHKLIGGLLTGHAPHFGLLLLLVLMPLLLLRRQCRRTLQLHLVRVQTPVRVLFAVGGQVQAVQLLVVRQVGGRLVVLDIVFAQQSGQLGHHTGGQGNPTAQVQVALLVRGMRGPRIVVEAGGQALGVQFAHGCGVPAAPQVSAQQFTLLRGVVPVEPGLHARIKPLQRGQPSVLGQFRPVGGQQLTERKEEGRRIGIAVALRDKLLGDLGQRLHAQDLLPRDPALHVEQIEPMAYDVQLDVHIPGADQQAVEALVPQEAPGEEAARWHGRVERSLPVGHWVLGVHRLHPTGAVEVANATERVAEGVARESHLLRGVTLLLQPEALLETLLELDDLGLQRILVGSARGRLGYGLAQGKPRRRLVRDVQREVHLGRDLYGYEVRLGIVGWQTILGDYLAGQPDKAIAPLVGEGAKVREERVLELAQRWGHRAEIRFVQDLALDGMETHLELAQALRLPVDARLRALVIRHVLDVPIGALIKGHIPDQRDALVPGARGVPHRYAGRPIAAVLLALRVLHERGLQLEGQILDLLDAKAPAIVMCPSVGVQLVALLAPMPNALATRPQIARCVPHQAHDQRMWITRLHPKVVEWPVGAPIPIRLLQTGMHHHLLVVKGRVHPRLQVAQVAKIRGYRQAHAPNHRFPLVQDQIGGQTESGIALLFGI</sequence>
<evidence type="ECO:0000313" key="2">
    <source>
        <dbReference type="EMBL" id="KAI8034838.1"/>
    </source>
</evidence>
<gene>
    <name evidence="2" type="ORF">M5D96_012354</name>
</gene>
<accession>A0A9P9YE36</accession>
<dbReference type="EMBL" id="JAMKOV010000057">
    <property type="protein sequence ID" value="KAI8034838.1"/>
    <property type="molecule type" value="Genomic_DNA"/>
</dbReference>
<evidence type="ECO:0000313" key="3">
    <source>
        <dbReference type="Proteomes" id="UP001059596"/>
    </source>
</evidence>
<keyword evidence="1" id="KW-0812">Transmembrane</keyword>
<reference evidence="2" key="1">
    <citation type="journal article" date="2023" name="Genome Biol. Evol.">
        <title>Long-read-based Genome Assembly of Drosophila gunungcola Reveals Fewer Chemosensory Genes in Flower-breeding Species.</title>
        <authorList>
            <person name="Negi A."/>
            <person name="Liao B.Y."/>
            <person name="Yeh S.D."/>
        </authorList>
    </citation>
    <scope>NUCLEOTIDE SEQUENCE</scope>
    <source>
        <strain evidence="2">Sukarami</strain>
    </source>
</reference>
<name>A0A9P9YE36_9MUSC</name>
<organism evidence="2 3">
    <name type="scientific">Drosophila gunungcola</name>
    <name type="common">fruit fly</name>
    <dbReference type="NCBI Taxonomy" id="103775"/>
    <lineage>
        <taxon>Eukaryota</taxon>
        <taxon>Metazoa</taxon>
        <taxon>Ecdysozoa</taxon>
        <taxon>Arthropoda</taxon>
        <taxon>Hexapoda</taxon>
        <taxon>Insecta</taxon>
        <taxon>Pterygota</taxon>
        <taxon>Neoptera</taxon>
        <taxon>Endopterygota</taxon>
        <taxon>Diptera</taxon>
        <taxon>Brachycera</taxon>
        <taxon>Muscomorpha</taxon>
        <taxon>Ephydroidea</taxon>
        <taxon>Drosophilidae</taxon>
        <taxon>Drosophila</taxon>
        <taxon>Sophophora</taxon>
    </lineage>
</organism>
<protein>
    <submittedName>
        <fullName evidence="2">Uncharacterized protein</fullName>
    </submittedName>
</protein>
<keyword evidence="3" id="KW-1185">Reference proteome</keyword>
<dbReference type="Proteomes" id="UP001059596">
    <property type="component" value="Unassembled WGS sequence"/>
</dbReference>
<evidence type="ECO:0000256" key="1">
    <source>
        <dbReference type="SAM" id="Phobius"/>
    </source>
</evidence>
<comment type="caution">
    <text evidence="2">The sequence shown here is derived from an EMBL/GenBank/DDBJ whole genome shotgun (WGS) entry which is preliminary data.</text>
</comment>